<dbReference type="RefSeq" id="WP_143158789.1">
    <property type="nucleotide sequence ID" value="NZ_FQYR01000003.1"/>
</dbReference>
<evidence type="ECO:0000313" key="13">
    <source>
        <dbReference type="Proteomes" id="UP000184510"/>
    </source>
</evidence>
<feature type="binding site" evidence="11">
    <location>
        <position position="291"/>
    </location>
    <ligand>
        <name>Mg(2+)</name>
        <dbReference type="ChEBI" id="CHEBI:18420"/>
    </ligand>
</feature>
<dbReference type="STRING" id="1123071.SAMN02745181_1424"/>
<dbReference type="InterPro" id="IPR003374">
    <property type="entry name" value="ApbE-like_sf"/>
</dbReference>
<dbReference type="Gene3D" id="3.10.520.10">
    <property type="entry name" value="ApbE-like domains"/>
    <property type="match status" value="1"/>
</dbReference>
<dbReference type="InParanoid" id="A0A1M6HBE2"/>
<reference evidence="12 13" key="1">
    <citation type="submission" date="2016-11" db="EMBL/GenBank/DDBJ databases">
        <authorList>
            <person name="Jaros S."/>
            <person name="Januszkiewicz K."/>
            <person name="Wedrychowicz H."/>
        </authorList>
    </citation>
    <scope>NUCLEOTIDE SEQUENCE [LARGE SCALE GENOMIC DNA]</scope>
    <source>
        <strain evidence="12 13">DSM 18772</strain>
    </source>
</reference>
<comment type="cofactor">
    <cofactor evidence="11">
        <name>Mg(2+)</name>
        <dbReference type="ChEBI" id="CHEBI:18420"/>
    </cofactor>
    <cofactor evidence="11">
        <name>Mn(2+)</name>
        <dbReference type="ChEBI" id="CHEBI:29035"/>
    </cofactor>
    <text evidence="11">Magnesium. Can also use manganese.</text>
</comment>
<feature type="binding site" evidence="11">
    <location>
        <position position="173"/>
    </location>
    <ligand>
        <name>Mg(2+)</name>
        <dbReference type="ChEBI" id="CHEBI:18420"/>
    </ligand>
</feature>
<comment type="catalytic activity">
    <reaction evidence="9 10">
        <text>L-threonyl-[protein] + FAD = FMN-L-threonyl-[protein] + AMP + H(+)</text>
        <dbReference type="Rhea" id="RHEA:36847"/>
        <dbReference type="Rhea" id="RHEA-COMP:11060"/>
        <dbReference type="Rhea" id="RHEA-COMP:11061"/>
        <dbReference type="ChEBI" id="CHEBI:15378"/>
        <dbReference type="ChEBI" id="CHEBI:30013"/>
        <dbReference type="ChEBI" id="CHEBI:57692"/>
        <dbReference type="ChEBI" id="CHEBI:74257"/>
        <dbReference type="ChEBI" id="CHEBI:456215"/>
        <dbReference type="EC" id="2.7.1.180"/>
    </reaction>
</comment>
<name>A0A1M6HBE2_9BACT</name>
<evidence type="ECO:0000256" key="8">
    <source>
        <dbReference type="ARBA" id="ARBA00031306"/>
    </source>
</evidence>
<evidence type="ECO:0000256" key="2">
    <source>
        <dbReference type="ARBA" id="ARBA00016337"/>
    </source>
</evidence>
<keyword evidence="12" id="KW-0449">Lipoprotein</keyword>
<proteinExistence type="inferred from homology"/>
<dbReference type="Proteomes" id="UP000184510">
    <property type="component" value="Unassembled WGS sequence"/>
</dbReference>
<dbReference type="FunCoup" id="A0A1M6HBE2">
    <property type="interactions" value="79"/>
</dbReference>
<dbReference type="PANTHER" id="PTHR30040:SF2">
    <property type="entry name" value="FAD:PROTEIN FMN TRANSFERASE"/>
    <property type="match status" value="1"/>
</dbReference>
<dbReference type="EC" id="2.7.1.180" evidence="1 10"/>
<protein>
    <recommendedName>
        <fullName evidence="2 10">FAD:protein FMN transferase</fullName>
        <ecNumber evidence="1 10">2.7.1.180</ecNumber>
    </recommendedName>
    <alternativeName>
        <fullName evidence="8 10">Flavin transferase</fullName>
    </alternativeName>
</protein>
<evidence type="ECO:0000313" key="12">
    <source>
        <dbReference type="EMBL" id="SHJ19444.1"/>
    </source>
</evidence>
<evidence type="ECO:0000256" key="3">
    <source>
        <dbReference type="ARBA" id="ARBA00022630"/>
    </source>
</evidence>
<dbReference type="PANTHER" id="PTHR30040">
    <property type="entry name" value="THIAMINE BIOSYNTHESIS LIPOPROTEIN APBE"/>
    <property type="match status" value="1"/>
</dbReference>
<keyword evidence="3 10" id="KW-0285">Flavoprotein</keyword>
<dbReference type="Pfam" id="PF02424">
    <property type="entry name" value="ApbE"/>
    <property type="match status" value="1"/>
</dbReference>
<accession>A0A1M6HBE2</accession>
<keyword evidence="6 10" id="KW-0274">FAD</keyword>
<keyword evidence="13" id="KW-1185">Reference proteome</keyword>
<keyword evidence="7 10" id="KW-0460">Magnesium</keyword>
<feature type="binding site" evidence="11">
    <location>
        <position position="287"/>
    </location>
    <ligand>
        <name>Mg(2+)</name>
        <dbReference type="ChEBI" id="CHEBI:18420"/>
    </ligand>
</feature>
<dbReference type="PIRSF" id="PIRSF006268">
    <property type="entry name" value="ApbE"/>
    <property type="match status" value="1"/>
</dbReference>
<dbReference type="SUPFAM" id="SSF143631">
    <property type="entry name" value="ApbE-like"/>
    <property type="match status" value="1"/>
</dbReference>
<dbReference type="AlphaFoldDB" id="A0A1M6HBE2"/>
<dbReference type="EMBL" id="FQYR01000003">
    <property type="protein sequence ID" value="SHJ19444.1"/>
    <property type="molecule type" value="Genomic_DNA"/>
</dbReference>
<evidence type="ECO:0000256" key="7">
    <source>
        <dbReference type="ARBA" id="ARBA00022842"/>
    </source>
</evidence>
<evidence type="ECO:0000256" key="5">
    <source>
        <dbReference type="ARBA" id="ARBA00022723"/>
    </source>
</evidence>
<dbReference type="OrthoDB" id="9778595at2"/>
<comment type="similarity">
    <text evidence="10">Belongs to the ApbE family.</text>
</comment>
<dbReference type="GO" id="GO:0046872">
    <property type="term" value="F:metal ion binding"/>
    <property type="evidence" value="ECO:0007669"/>
    <property type="project" value="UniProtKB-UniRule"/>
</dbReference>
<keyword evidence="4 10" id="KW-0808">Transferase</keyword>
<sequence length="335" mass="36762">MERRVLIPHDILPSALQTAGSGLPVSTFSGETMGTYWNAHVLIPREISEQECQHAITKAFQEIIDQMNHWDSSSELSRFNSSPAGTWHHLSNEFYEVLRQAIEISQLTHGAFDPTVGKLVNMYGFGPQTPLPHPPSAQEVSTARNLTGWKQLKYGEREHQIFQAGGVTLDLSSIAKGYAVDHAVRALKALGVHSCLVEIGGEFRGEGCKADGKPWWVSLEQTKSENSPAEITAALCGLSLATSGVSIKQRTLDGKLYTHLVDPHTSQTITDEIVSVSVLAPNCMEADAWATALFVLGLEDGLKMAEQYKLMAYFCSLDDSCIVEHYTEEFAALLD</sequence>
<keyword evidence="5 10" id="KW-0479">Metal-binding</keyword>
<evidence type="ECO:0000256" key="6">
    <source>
        <dbReference type="ARBA" id="ARBA00022827"/>
    </source>
</evidence>
<evidence type="ECO:0000256" key="9">
    <source>
        <dbReference type="ARBA" id="ARBA00048540"/>
    </source>
</evidence>
<evidence type="ECO:0000256" key="1">
    <source>
        <dbReference type="ARBA" id="ARBA00011955"/>
    </source>
</evidence>
<evidence type="ECO:0000256" key="10">
    <source>
        <dbReference type="PIRNR" id="PIRNR006268"/>
    </source>
</evidence>
<dbReference type="InterPro" id="IPR024932">
    <property type="entry name" value="ApbE"/>
</dbReference>
<evidence type="ECO:0000256" key="11">
    <source>
        <dbReference type="PIRSR" id="PIRSR006268-2"/>
    </source>
</evidence>
<organism evidence="12 13">
    <name type="scientific">Rubritalea squalenifaciens DSM 18772</name>
    <dbReference type="NCBI Taxonomy" id="1123071"/>
    <lineage>
        <taxon>Bacteria</taxon>
        <taxon>Pseudomonadati</taxon>
        <taxon>Verrucomicrobiota</taxon>
        <taxon>Verrucomicrobiia</taxon>
        <taxon>Verrucomicrobiales</taxon>
        <taxon>Rubritaleaceae</taxon>
        <taxon>Rubritalea</taxon>
    </lineage>
</organism>
<dbReference type="GO" id="GO:0016740">
    <property type="term" value="F:transferase activity"/>
    <property type="evidence" value="ECO:0007669"/>
    <property type="project" value="UniProtKB-UniRule"/>
</dbReference>
<gene>
    <name evidence="12" type="ORF">SAMN02745181_1424</name>
</gene>
<evidence type="ECO:0000256" key="4">
    <source>
        <dbReference type="ARBA" id="ARBA00022679"/>
    </source>
</evidence>